<name>A0AAC9W2D8_EUBLI</name>
<proteinExistence type="predicted"/>
<dbReference type="AlphaFoldDB" id="A0AAC9W2D8"/>
<evidence type="ECO:0000313" key="2">
    <source>
        <dbReference type="EMBL" id="ARD65021.1"/>
    </source>
</evidence>
<evidence type="ECO:0000259" key="1">
    <source>
        <dbReference type="PROSITE" id="PS50943"/>
    </source>
</evidence>
<dbReference type="InterPro" id="IPR010982">
    <property type="entry name" value="Lambda_DNA-bd_dom_sf"/>
</dbReference>
<dbReference type="Proteomes" id="UP000192391">
    <property type="component" value="Chromosome"/>
</dbReference>
<accession>A0AAC9W2D8</accession>
<dbReference type="SMART" id="SM00530">
    <property type="entry name" value="HTH_XRE"/>
    <property type="match status" value="1"/>
</dbReference>
<dbReference type="EMBL" id="CP019962">
    <property type="protein sequence ID" value="ARD65021.1"/>
    <property type="molecule type" value="Genomic_DNA"/>
</dbReference>
<reference evidence="3" key="1">
    <citation type="journal article" date="2017" name="Sci. Rep.">
        <title>Determination of the Genome and Primary Transcriptome of Syngas Fermenting Eubacterium limosum ATCC 8486.</title>
        <authorList>
            <person name="Song Y."/>
            <person name="Shin J."/>
            <person name="Jeong Y."/>
            <person name="Jin S."/>
            <person name="Lee J.K."/>
            <person name="Kim D.R."/>
            <person name="Kim S.C."/>
            <person name="Cho S."/>
            <person name="Cho B.K."/>
        </authorList>
    </citation>
    <scope>NUCLEOTIDE SEQUENCE [LARGE SCALE GENOMIC DNA]</scope>
    <source>
        <strain evidence="3">ATCC 8486</strain>
    </source>
</reference>
<sequence length="77" mass="9341">MIKIHLSRLLGERKMNQAELARLTDIRPTTINEYYHELVERVNLEYLDRICEVLDCPIDELLEYLPNQAKRQWKKEK</sequence>
<dbReference type="Gene3D" id="1.10.260.40">
    <property type="entry name" value="lambda repressor-like DNA-binding domains"/>
    <property type="match status" value="1"/>
</dbReference>
<dbReference type="SUPFAM" id="SSF47413">
    <property type="entry name" value="lambda repressor-like DNA-binding domains"/>
    <property type="match status" value="1"/>
</dbReference>
<dbReference type="KEGG" id="elim:B2M23_05450"/>
<organism evidence="2 3">
    <name type="scientific">Eubacterium limosum</name>
    <dbReference type="NCBI Taxonomy" id="1736"/>
    <lineage>
        <taxon>Bacteria</taxon>
        <taxon>Bacillati</taxon>
        <taxon>Bacillota</taxon>
        <taxon>Clostridia</taxon>
        <taxon>Eubacteriales</taxon>
        <taxon>Eubacteriaceae</taxon>
        <taxon>Eubacterium</taxon>
    </lineage>
</organism>
<feature type="domain" description="HTH cro/C1-type" evidence="1">
    <location>
        <begin position="6"/>
        <end position="61"/>
    </location>
</feature>
<dbReference type="Pfam" id="PF13443">
    <property type="entry name" value="HTH_26"/>
    <property type="match status" value="1"/>
</dbReference>
<evidence type="ECO:0000313" key="3">
    <source>
        <dbReference type="Proteomes" id="UP000192391"/>
    </source>
</evidence>
<gene>
    <name evidence="2" type="ORF">B2M23_05450</name>
</gene>
<dbReference type="PROSITE" id="PS50943">
    <property type="entry name" value="HTH_CROC1"/>
    <property type="match status" value="1"/>
</dbReference>
<protein>
    <submittedName>
        <fullName evidence="2">Transcriptional regulator</fullName>
    </submittedName>
</protein>
<dbReference type="InterPro" id="IPR001387">
    <property type="entry name" value="Cro/C1-type_HTH"/>
</dbReference>
<dbReference type="GO" id="GO:0003677">
    <property type="term" value="F:DNA binding"/>
    <property type="evidence" value="ECO:0007669"/>
    <property type="project" value="InterPro"/>
</dbReference>
<dbReference type="CDD" id="cd00093">
    <property type="entry name" value="HTH_XRE"/>
    <property type="match status" value="1"/>
</dbReference>